<organism evidence="2 3">
    <name type="scientific">Symbiodinium necroappetens</name>
    <dbReference type="NCBI Taxonomy" id="1628268"/>
    <lineage>
        <taxon>Eukaryota</taxon>
        <taxon>Sar</taxon>
        <taxon>Alveolata</taxon>
        <taxon>Dinophyceae</taxon>
        <taxon>Suessiales</taxon>
        <taxon>Symbiodiniaceae</taxon>
        <taxon>Symbiodinium</taxon>
    </lineage>
</organism>
<feature type="region of interest" description="Disordered" evidence="1">
    <location>
        <begin position="66"/>
        <end position="105"/>
    </location>
</feature>
<proteinExistence type="predicted"/>
<feature type="region of interest" description="Disordered" evidence="1">
    <location>
        <begin position="134"/>
        <end position="161"/>
    </location>
</feature>
<name>A0A812SDR5_9DINO</name>
<evidence type="ECO:0000256" key="1">
    <source>
        <dbReference type="SAM" id="MobiDB-lite"/>
    </source>
</evidence>
<dbReference type="AlphaFoldDB" id="A0A812SDR5"/>
<sequence length="551" mass="61709">QKTLDIQLAQWSSAQLEKSLLELPAEALLSEAHLPHPLPRTPPHGFRECRQMLQEDPVHLIALQRRQQGSNASTSSGSTASTCATQGDGPPQELPDPDSDSELGLHNGAAKAFLNRNELADWYVACRPEMRMKDGEQDARDEEQQHVDERPASAKPEHGDHHTCIDDCIDAKTFSISFGEAELKRVDDQLVQRNVQQSQQKRIHKLKMQLSRRKKLISKLQRRLLETRRCKLEPPLAECCPDRADAACQTDGEAGKSLEAKIPRFMVRCRRSLRQGIRRLALGCALLPTSMCTSAVPELLKWRQVSRRTRSPEALIQHLEEMGGMARLGQRHLRPASVVAFGNKMNMLVGNPKASCAEAFGGETEQKLFQCWRWCMVLAKRRTSHFAESDVRRIVGNNLHSLLQHCRSADASFAFDAMIVTSNYATNALPCVQQPIAEAMLALMEELAESNICANLKRIGGCAHLLGNVMRSLSKPQRQKLVTLLVKLLLDSRVSNKLPAVRGLKTLWLLDAPWQTYAEAEQQLRTFAHSAKEDVSKAHVRKELADLLHSS</sequence>
<keyword evidence="3" id="KW-1185">Reference proteome</keyword>
<feature type="compositionally biased region" description="Low complexity" evidence="1">
    <location>
        <begin position="67"/>
        <end position="87"/>
    </location>
</feature>
<dbReference type="EMBL" id="CAJNJA010021376">
    <property type="protein sequence ID" value="CAE7474825.1"/>
    <property type="molecule type" value="Genomic_DNA"/>
</dbReference>
<dbReference type="Proteomes" id="UP000601435">
    <property type="component" value="Unassembled WGS sequence"/>
</dbReference>
<gene>
    <name evidence="2" type="ORF">SNEC2469_LOCUS13410</name>
</gene>
<comment type="caution">
    <text evidence="2">The sequence shown here is derived from an EMBL/GenBank/DDBJ whole genome shotgun (WGS) entry which is preliminary data.</text>
</comment>
<evidence type="ECO:0000313" key="3">
    <source>
        <dbReference type="Proteomes" id="UP000601435"/>
    </source>
</evidence>
<feature type="non-terminal residue" evidence="2">
    <location>
        <position position="1"/>
    </location>
</feature>
<dbReference type="OrthoDB" id="427761at2759"/>
<protein>
    <submittedName>
        <fullName evidence="2">Uncharacterized protein</fullName>
    </submittedName>
</protein>
<reference evidence="2" key="1">
    <citation type="submission" date="2021-02" db="EMBL/GenBank/DDBJ databases">
        <authorList>
            <person name="Dougan E. K."/>
            <person name="Rhodes N."/>
            <person name="Thang M."/>
            <person name="Chan C."/>
        </authorList>
    </citation>
    <scope>NUCLEOTIDE SEQUENCE</scope>
</reference>
<accession>A0A812SDR5</accession>
<evidence type="ECO:0000313" key="2">
    <source>
        <dbReference type="EMBL" id="CAE7474825.1"/>
    </source>
</evidence>